<evidence type="ECO:0000259" key="3">
    <source>
        <dbReference type="PROSITE" id="PS51186"/>
    </source>
</evidence>
<dbReference type="RefSeq" id="WP_049319489.1">
    <property type="nucleotide sequence ID" value="NZ_CP065960.1"/>
</dbReference>
<dbReference type="AlphaFoldDB" id="A0A6M2AKE2"/>
<evidence type="ECO:0000256" key="1">
    <source>
        <dbReference type="ARBA" id="ARBA00022679"/>
    </source>
</evidence>
<sequence>METIVRRATEDDIYNLINLMYEAYEPIRALGINFQSANPTEASIRKNLEENICFVLESGDEIVSTLSLRMPWSDNPGPYYFPHIWWFATSPKYKNKKFGSKLLNYVENDYLLNHLNVPAVSLGTADHHPWLIDMYVKKGYQKFGKQDLKKGHITQYLVKVLNQDKFKGTEELKEKFNQVIFEEGETIEI</sequence>
<dbReference type="Proteomes" id="UP001204068">
    <property type="component" value="Unassembled WGS sequence"/>
</dbReference>
<comment type="caution">
    <text evidence="4">The sequence shown here is derived from an EMBL/GenBank/DDBJ whole genome shotgun (WGS) entry which is preliminary data.</text>
</comment>
<dbReference type="InterPro" id="IPR016181">
    <property type="entry name" value="Acyl_CoA_acyltransferase"/>
</dbReference>
<dbReference type="Gene3D" id="3.40.630.30">
    <property type="match status" value="1"/>
</dbReference>
<evidence type="ECO:0000313" key="5">
    <source>
        <dbReference type="Proteomes" id="UP001204068"/>
    </source>
</evidence>
<evidence type="ECO:0000313" key="4">
    <source>
        <dbReference type="EMBL" id="MCQ9302093.1"/>
    </source>
</evidence>
<accession>A0A6M2AKE2</accession>
<dbReference type="InterPro" id="IPR000182">
    <property type="entry name" value="GNAT_dom"/>
</dbReference>
<protein>
    <submittedName>
        <fullName evidence="4">GNAT family N-acetyltransferase</fullName>
    </submittedName>
</protein>
<organism evidence="4 5">
    <name type="scientific">Mammaliicoccus sciuri</name>
    <name type="common">Staphylococcus sciuri</name>
    <dbReference type="NCBI Taxonomy" id="1296"/>
    <lineage>
        <taxon>Bacteria</taxon>
        <taxon>Bacillati</taxon>
        <taxon>Bacillota</taxon>
        <taxon>Bacilli</taxon>
        <taxon>Bacillales</taxon>
        <taxon>Staphylococcaceae</taxon>
        <taxon>Mammaliicoccus</taxon>
    </lineage>
</organism>
<evidence type="ECO:0000256" key="2">
    <source>
        <dbReference type="ARBA" id="ARBA00023315"/>
    </source>
</evidence>
<keyword evidence="1" id="KW-0808">Transferase</keyword>
<dbReference type="Pfam" id="PF00583">
    <property type="entry name" value="Acetyltransf_1"/>
    <property type="match status" value="1"/>
</dbReference>
<gene>
    <name evidence="4" type="ORF">NQ032_00500</name>
</gene>
<feature type="domain" description="N-acetyltransferase" evidence="3">
    <location>
        <begin position="3"/>
        <end position="162"/>
    </location>
</feature>
<dbReference type="CDD" id="cd04301">
    <property type="entry name" value="NAT_SF"/>
    <property type="match status" value="1"/>
</dbReference>
<dbReference type="PROSITE" id="PS51186">
    <property type="entry name" value="GNAT"/>
    <property type="match status" value="1"/>
</dbReference>
<dbReference type="GO" id="GO:0016747">
    <property type="term" value="F:acyltransferase activity, transferring groups other than amino-acyl groups"/>
    <property type="evidence" value="ECO:0007669"/>
    <property type="project" value="InterPro"/>
</dbReference>
<dbReference type="PANTHER" id="PTHR43800">
    <property type="entry name" value="PEPTIDYL-LYSINE N-ACETYLTRANSFERASE YJAB"/>
    <property type="match status" value="1"/>
</dbReference>
<dbReference type="EMBL" id="JANILD010000001">
    <property type="protein sequence ID" value="MCQ9302093.1"/>
    <property type="molecule type" value="Genomic_DNA"/>
</dbReference>
<reference evidence="4" key="1">
    <citation type="submission" date="2022-07" db="EMBL/GenBank/DDBJ databases">
        <title>Bacterial species isolated from the porcine tonsil microbiota.</title>
        <authorList>
            <person name="Oliveira I.M.F."/>
        </authorList>
    </citation>
    <scope>NUCLEOTIDE SEQUENCE</scope>
    <source>
        <strain evidence="4">8QC2O2</strain>
    </source>
</reference>
<dbReference type="SUPFAM" id="SSF55729">
    <property type="entry name" value="Acyl-CoA N-acyltransferases (Nat)"/>
    <property type="match status" value="1"/>
</dbReference>
<dbReference type="PANTHER" id="PTHR43800:SF1">
    <property type="entry name" value="PEPTIDYL-LYSINE N-ACETYLTRANSFERASE YJAB"/>
    <property type="match status" value="1"/>
</dbReference>
<name>A0A6M2AKE2_MAMSC</name>
<proteinExistence type="predicted"/>
<keyword evidence="2" id="KW-0012">Acyltransferase</keyword>